<feature type="domain" description="Amidohydrolase-related" evidence="2">
    <location>
        <begin position="3"/>
        <end position="263"/>
    </location>
</feature>
<protein>
    <submittedName>
        <fullName evidence="3">Amidohydrolase family protein</fullName>
    </submittedName>
</protein>
<dbReference type="RefSeq" id="WP_170093870.1">
    <property type="nucleotide sequence ID" value="NZ_WOYG01000001.1"/>
</dbReference>
<evidence type="ECO:0000313" key="4">
    <source>
        <dbReference type="Proteomes" id="UP000608662"/>
    </source>
</evidence>
<dbReference type="AlphaFoldDB" id="A0A847UAS3"/>
<sequence>MLVDTHTHSWGADTAELPWRHPDVTPPGWSGPYTHADLVADMDRADVAEAVVVTTPLYGRGERANEYTKQAIEAHPDRLYGVGLIDFFPDAERPDPAGQLARVVDHDRMLGVRLHAAFEYAAAPTTIDRSGTWFLDDSLTEFWETAGALDTAVFVFPKAQQLRDVARLVQRHPDVTFVIDHMGWPDETTAPDAAPWTDFEALADADNVAVKVSSVPRSSGTSWPYADLHDYLRRLLEWFGPERLMLGSDYPWMDEWADYEACLSWLDAVDCLSWRDEAYLRYRTFHEIHRV</sequence>
<gene>
    <name evidence="3" type="ORF">GOC74_09330</name>
</gene>
<dbReference type="PANTHER" id="PTHR43569:SF2">
    <property type="entry name" value="AMIDOHYDROLASE-RELATED DOMAIN-CONTAINING PROTEIN"/>
    <property type="match status" value="1"/>
</dbReference>
<evidence type="ECO:0000259" key="2">
    <source>
        <dbReference type="Pfam" id="PF04909"/>
    </source>
</evidence>
<comment type="caution">
    <text evidence="3">The sequence shown here is derived from an EMBL/GenBank/DDBJ whole genome shotgun (WGS) entry which is preliminary data.</text>
</comment>
<evidence type="ECO:0000313" key="3">
    <source>
        <dbReference type="EMBL" id="NLV10129.1"/>
    </source>
</evidence>
<evidence type="ECO:0000256" key="1">
    <source>
        <dbReference type="ARBA" id="ARBA00038310"/>
    </source>
</evidence>
<dbReference type="InterPro" id="IPR032466">
    <property type="entry name" value="Metal_Hydrolase"/>
</dbReference>
<dbReference type="InterPro" id="IPR052350">
    <property type="entry name" value="Metallo-dep_Lactonases"/>
</dbReference>
<dbReference type="InterPro" id="IPR006680">
    <property type="entry name" value="Amidohydro-rel"/>
</dbReference>
<dbReference type="Gene3D" id="3.20.20.140">
    <property type="entry name" value="Metal-dependent hydrolases"/>
    <property type="match status" value="1"/>
</dbReference>
<keyword evidence="3" id="KW-0378">Hydrolase</keyword>
<proteinExistence type="inferred from homology"/>
<name>A0A847UAS3_9EURY</name>
<comment type="similarity">
    <text evidence="1">Belongs to the metallo-dependent hydrolases superfamily.</text>
</comment>
<accession>A0A847UAS3</accession>
<dbReference type="Proteomes" id="UP000608662">
    <property type="component" value="Unassembled WGS sequence"/>
</dbReference>
<dbReference type="GO" id="GO:0016787">
    <property type="term" value="F:hydrolase activity"/>
    <property type="evidence" value="ECO:0007669"/>
    <property type="project" value="UniProtKB-KW"/>
</dbReference>
<dbReference type="EMBL" id="WOYG01000001">
    <property type="protein sequence ID" value="NLV10129.1"/>
    <property type="molecule type" value="Genomic_DNA"/>
</dbReference>
<organism evidence="3 4">
    <name type="scientific">Halomicrobium mukohataei</name>
    <dbReference type="NCBI Taxonomy" id="57705"/>
    <lineage>
        <taxon>Archaea</taxon>
        <taxon>Methanobacteriati</taxon>
        <taxon>Methanobacteriota</taxon>
        <taxon>Stenosarchaea group</taxon>
        <taxon>Halobacteria</taxon>
        <taxon>Halobacteriales</taxon>
        <taxon>Haloarculaceae</taxon>
        <taxon>Halomicrobium</taxon>
    </lineage>
</organism>
<dbReference type="SUPFAM" id="SSF51556">
    <property type="entry name" value="Metallo-dependent hydrolases"/>
    <property type="match status" value="1"/>
</dbReference>
<dbReference type="Pfam" id="PF04909">
    <property type="entry name" value="Amidohydro_2"/>
    <property type="match status" value="1"/>
</dbReference>
<dbReference type="OrthoDB" id="34429at2157"/>
<dbReference type="PANTHER" id="PTHR43569">
    <property type="entry name" value="AMIDOHYDROLASE"/>
    <property type="match status" value="1"/>
</dbReference>
<reference evidence="3" key="1">
    <citation type="submission" date="2019-12" db="EMBL/GenBank/DDBJ databases">
        <title>Whole-genome sequence of Halomicrobium mukohataei pws1.</title>
        <authorList>
            <person name="Verma D.K."/>
            <person name="Gopal K."/>
            <person name="Prasad E.S."/>
        </authorList>
    </citation>
    <scope>NUCLEOTIDE SEQUENCE</scope>
    <source>
        <strain evidence="3">Pws1</strain>
    </source>
</reference>